<organism evidence="2">
    <name type="scientific">Mytilinidion resinicola</name>
    <dbReference type="NCBI Taxonomy" id="574789"/>
    <lineage>
        <taxon>Eukaryota</taxon>
        <taxon>Fungi</taxon>
        <taxon>Dikarya</taxon>
        <taxon>Ascomycota</taxon>
        <taxon>Pezizomycotina</taxon>
        <taxon>Dothideomycetes</taxon>
        <taxon>Pleosporomycetidae</taxon>
        <taxon>Mytilinidiales</taxon>
        <taxon>Mytilinidiaceae</taxon>
        <taxon>Mytilinidion</taxon>
    </lineage>
</organism>
<dbReference type="EMBL" id="MU003697">
    <property type="protein sequence ID" value="KAF2812258.1"/>
    <property type="molecule type" value="Genomic_DNA"/>
</dbReference>
<sequence length="179" mass="20388">MRDSSPIVCNVVLETNTALIITSPRIFAASTSTPDMVVRKGKHDEKRGGKGGGDDPPMEVLKMDRTPICQAAFSERAIWKAVRPMPSARGQRLQHHQKMIHTGIKPSIFPFNNQSHIYSRGFILEHFEHLQRYHQMYARLKGLTWNHSPDGSRDDHELRCHTSRASDWFTLDSQLSLSV</sequence>
<gene>
    <name evidence="2 4" type="ORF">BDZ99DRAFT_263649</name>
</gene>
<dbReference type="RefSeq" id="XP_033579222.1">
    <property type="nucleotide sequence ID" value="XM_033713814.1"/>
</dbReference>
<dbReference type="AlphaFoldDB" id="A0A6A6YUN8"/>
<keyword evidence="3" id="KW-1185">Reference proteome</keyword>
<name>A0A6A6YUN8_9PEZI</name>
<reference evidence="2 4" key="1">
    <citation type="journal article" date="2020" name="Stud. Mycol.">
        <title>101 Dothideomycetes genomes: a test case for predicting lifestyles and emergence of pathogens.</title>
        <authorList>
            <person name="Haridas S."/>
            <person name="Albert R."/>
            <person name="Binder M."/>
            <person name="Bloem J."/>
            <person name="Labutti K."/>
            <person name="Salamov A."/>
            <person name="Andreopoulos B."/>
            <person name="Baker S."/>
            <person name="Barry K."/>
            <person name="Bills G."/>
            <person name="Bluhm B."/>
            <person name="Cannon C."/>
            <person name="Castanera R."/>
            <person name="Culley D."/>
            <person name="Daum C."/>
            <person name="Ezra D."/>
            <person name="Gonzalez J."/>
            <person name="Henrissat B."/>
            <person name="Kuo A."/>
            <person name="Liang C."/>
            <person name="Lipzen A."/>
            <person name="Lutzoni F."/>
            <person name="Magnuson J."/>
            <person name="Mondo S."/>
            <person name="Nolan M."/>
            <person name="Ohm R."/>
            <person name="Pangilinan J."/>
            <person name="Park H.-J."/>
            <person name="Ramirez L."/>
            <person name="Alfaro M."/>
            <person name="Sun H."/>
            <person name="Tritt A."/>
            <person name="Yoshinaga Y."/>
            <person name="Zwiers L.-H."/>
            <person name="Turgeon B."/>
            <person name="Goodwin S."/>
            <person name="Spatafora J."/>
            <person name="Crous P."/>
            <person name="Grigoriev I."/>
        </authorList>
    </citation>
    <scope>NUCLEOTIDE SEQUENCE</scope>
    <source>
        <strain evidence="2 4">CBS 304.34</strain>
    </source>
</reference>
<evidence type="ECO:0000256" key="1">
    <source>
        <dbReference type="SAM" id="MobiDB-lite"/>
    </source>
</evidence>
<evidence type="ECO:0000313" key="3">
    <source>
        <dbReference type="Proteomes" id="UP000504636"/>
    </source>
</evidence>
<feature type="region of interest" description="Disordered" evidence="1">
    <location>
        <begin position="37"/>
        <end position="60"/>
    </location>
</feature>
<proteinExistence type="predicted"/>
<reference evidence="4" key="3">
    <citation type="submission" date="2025-04" db="UniProtKB">
        <authorList>
            <consortium name="RefSeq"/>
        </authorList>
    </citation>
    <scope>IDENTIFICATION</scope>
    <source>
        <strain evidence="4">CBS 304.34</strain>
    </source>
</reference>
<evidence type="ECO:0000313" key="4">
    <source>
        <dbReference type="RefSeq" id="XP_033579222.1"/>
    </source>
</evidence>
<reference evidence="4" key="2">
    <citation type="submission" date="2020-04" db="EMBL/GenBank/DDBJ databases">
        <authorList>
            <consortium name="NCBI Genome Project"/>
        </authorList>
    </citation>
    <scope>NUCLEOTIDE SEQUENCE</scope>
    <source>
        <strain evidence="4">CBS 304.34</strain>
    </source>
</reference>
<protein>
    <submittedName>
        <fullName evidence="2 4">Uncharacterized protein</fullName>
    </submittedName>
</protein>
<dbReference type="Proteomes" id="UP000504636">
    <property type="component" value="Unplaced"/>
</dbReference>
<accession>A0A6A6YUN8</accession>
<evidence type="ECO:0000313" key="2">
    <source>
        <dbReference type="EMBL" id="KAF2812258.1"/>
    </source>
</evidence>
<dbReference type="GeneID" id="54454707"/>